<evidence type="ECO:0000259" key="2">
    <source>
        <dbReference type="PROSITE" id="PS51733"/>
    </source>
</evidence>
<dbReference type="Proteomes" id="UP001211105">
    <property type="component" value="Unassembled WGS sequence"/>
</dbReference>
<dbReference type="GO" id="GO:0005737">
    <property type="term" value="C:cytoplasm"/>
    <property type="evidence" value="ECO:0007669"/>
    <property type="project" value="TreeGrafter"/>
</dbReference>
<evidence type="ECO:0000256" key="1">
    <source>
        <dbReference type="ARBA" id="ARBA00022598"/>
    </source>
</evidence>
<dbReference type="CDD" id="cd16442">
    <property type="entry name" value="BPL"/>
    <property type="match status" value="1"/>
</dbReference>
<dbReference type="EMBL" id="JAQKGX010000001">
    <property type="protein sequence ID" value="MDB1161125.1"/>
    <property type="molecule type" value="Genomic_DNA"/>
</dbReference>
<evidence type="ECO:0000313" key="3">
    <source>
        <dbReference type="EMBL" id="MDB1161125.1"/>
    </source>
</evidence>
<feature type="domain" description="BPL/LPL catalytic" evidence="2">
    <location>
        <begin position="43"/>
        <end position="239"/>
    </location>
</feature>
<dbReference type="AlphaFoldDB" id="A0AAW5ZXL8"/>
<dbReference type="RefSeq" id="WP_195223338.1">
    <property type="nucleotide sequence ID" value="NZ_JADMXZ010000001.1"/>
</dbReference>
<sequence length="309" mass="32743">MMAILDSAMIMPRTCVAADQVLLLDTVGSTNTYAANLVREGVLFGANGTDGVNSADGVNAGKSAWSGHEIVVIAANEQTAGRGRLDHTWTSVPGESFIVSLVVSMPVSIMRDSSVSGWLQMIAGCEMREAIVGAVRDCGGDFDGKIGTIALKWPNDIFVDGRKLGGILAEMVPITGCGNRVAIVIGVGLNLAIAQERLPIDKATSLQLIAHDLPDAAVMRDAIAARWVQGLRSRLAEFEEDPHREAVRARDVMIPICWTLGKSCEAHFVDGTTLRGKAIALNDDASLTIEDQEGVLHRVSTADVGVLGK</sequence>
<dbReference type="PANTHER" id="PTHR12835:SF5">
    <property type="entry name" value="BIOTIN--PROTEIN LIGASE"/>
    <property type="match status" value="1"/>
</dbReference>
<organism evidence="3 4">
    <name type="scientific">Bifidobacterium catenulatum</name>
    <dbReference type="NCBI Taxonomy" id="1686"/>
    <lineage>
        <taxon>Bacteria</taxon>
        <taxon>Bacillati</taxon>
        <taxon>Actinomycetota</taxon>
        <taxon>Actinomycetes</taxon>
        <taxon>Bifidobacteriales</taxon>
        <taxon>Bifidobacteriaceae</taxon>
        <taxon>Bifidobacterium</taxon>
    </lineage>
</organism>
<dbReference type="SUPFAM" id="SSF55681">
    <property type="entry name" value="Class II aaRS and biotin synthetases"/>
    <property type="match status" value="1"/>
</dbReference>
<dbReference type="Gene3D" id="3.30.930.10">
    <property type="entry name" value="Bira Bifunctional Protein, Domain 2"/>
    <property type="match status" value="1"/>
</dbReference>
<keyword evidence="1 3" id="KW-0436">Ligase</keyword>
<dbReference type="PANTHER" id="PTHR12835">
    <property type="entry name" value="BIOTIN PROTEIN LIGASE"/>
    <property type="match status" value="1"/>
</dbReference>
<proteinExistence type="predicted"/>
<protein>
    <submittedName>
        <fullName evidence="3">Biotin--[acetyl-CoA-carboxylase] ligase</fullName>
        <ecNumber evidence="3">6.3.4.15</ecNumber>
    </submittedName>
</protein>
<gene>
    <name evidence="3" type="ORF">PL707_02290</name>
</gene>
<dbReference type="PROSITE" id="PS51733">
    <property type="entry name" value="BPL_LPL_CATALYTIC"/>
    <property type="match status" value="1"/>
</dbReference>
<evidence type="ECO:0000313" key="4">
    <source>
        <dbReference type="Proteomes" id="UP001211105"/>
    </source>
</evidence>
<dbReference type="InterPro" id="IPR045864">
    <property type="entry name" value="aa-tRNA-synth_II/BPL/LPL"/>
</dbReference>
<dbReference type="EC" id="6.3.4.15" evidence="3"/>
<name>A0AAW5ZXL8_9BIFI</name>
<dbReference type="InterPro" id="IPR004408">
    <property type="entry name" value="Biotin_CoA_COase_ligase"/>
</dbReference>
<dbReference type="Pfam" id="PF03099">
    <property type="entry name" value="BPL_LplA_LipB"/>
    <property type="match status" value="1"/>
</dbReference>
<reference evidence="3" key="1">
    <citation type="submission" date="2023-01" db="EMBL/GenBank/DDBJ databases">
        <title>Human gut microbiome strain richness.</title>
        <authorList>
            <person name="Chen-Liaw A."/>
        </authorList>
    </citation>
    <scope>NUCLEOTIDE SEQUENCE</scope>
    <source>
        <strain evidence="3">BSD2780120875st1_E5_BSD2780120875b_170604</strain>
    </source>
</reference>
<comment type="caution">
    <text evidence="3">The sequence shown here is derived from an EMBL/GenBank/DDBJ whole genome shotgun (WGS) entry which is preliminary data.</text>
</comment>
<dbReference type="NCBIfam" id="TIGR00121">
    <property type="entry name" value="birA_ligase"/>
    <property type="match status" value="1"/>
</dbReference>
<dbReference type="Gene3D" id="2.30.30.100">
    <property type="match status" value="1"/>
</dbReference>
<accession>A0AAW5ZXL8</accession>
<dbReference type="GO" id="GO:0004077">
    <property type="term" value="F:biotin--[biotin carboxyl-carrier protein] ligase activity"/>
    <property type="evidence" value="ECO:0007669"/>
    <property type="project" value="UniProtKB-EC"/>
</dbReference>
<dbReference type="InterPro" id="IPR004143">
    <property type="entry name" value="BPL_LPL_catalytic"/>
</dbReference>